<dbReference type="EMBL" id="LODT01000011">
    <property type="protein sequence ID" value="KYR01169.1"/>
    <property type="molecule type" value="Genomic_DNA"/>
</dbReference>
<dbReference type="GO" id="GO:0001227">
    <property type="term" value="F:DNA-binding transcription repressor activity, RNA polymerase II-specific"/>
    <property type="evidence" value="ECO:0007669"/>
    <property type="project" value="InterPro"/>
</dbReference>
<feature type="compositionally biased region" description="Acidic residues" evidence="1">
    <location>
        <begin position="106"/>
        <end position="133"/>
    </location>
</feature>
<gene>
    <name evidence="2" type="ORF">DLAC_02278</name>
</gene>
<organism evidence="2 3">
    <name type="scientific">Tieghemostelium lacteum</name>
    <name type="common">Slime mold</name>
    <name type="synonym">Dictyostelium lacteum</name>
    <dbReference type="NCBI Taxonomy" id="361077"/>
    <lineage>
        <taxon>Eukaryota</taxon>
        <taxon>Amoebozoa</taxon>
        <taxon>Evosea</taxon>
        <taxon>Eumycetozoa</taxon>
        <taxon>Dictyostelia</taxon>
        <taxon>Dictyosteliales</taxon>
        <taxon>Raperosteliaceae</taxon>
        <taxon>Tieghemostelium</taxon>
    </lineage>
</organism>
<feature type="compositionally biased region" description="Low complexity" evidence="1">
    <location>
        <begin position="155"/>
        <end position="172"/>
    </location>
</feature>
<reference evidence="2 3" key="1">
    <citation type="submission" date="2015-12" db="EMBL/GenBank/DDBJ databases">
        <title>Dictyostelia acquired genes for synthesis and detection of signals that induce cell-type specialization by lateral gene transfer from prokaryotes.</title>
        <authorList>
            <person name="Gloeckner G."/>
            <person name="Schaap P."/>
        </authorList>
    </citation>
    <scope>NUCLEOTIDE SEQUENCE [LARGE SCALE GENOMIC DNA]</scope>
    <source>
        <strain evidence="2 3">TK</strain>
    </source>
</reference>
<feature type="compositionally biased region" description="Low complexity" evidence="1">
    <location>
        <begin position="532"/>
        <end position="557"/>
    </location>
</feature>
<feature type="compositionally biased region" description="Pro residues" evidence="1">
    <location>
        <begin position="605"/>
        <end position="617"/>
    </location>
</feature>
<feature type="compositionally biased region" description="Pro residues" evidence="1">
    <location>
        <begin position="558"/>
        <end position="595"/>
    </location>
</feature>
<dbReference type="AlphaFoldDB" id="A0A152A4L0"/>
<sequence length="733" mass="81967">MNQGQHEDGLLQVENVPDIDLSGIDKLLNKEIKDDDIQLTDADLEDPELLAEFSQLERGGSLPKPPPKEQAKLQPMVTTTTTSSVQQTKTTSITTVNSKKLKMETSDDEDDEIASDEDLDKLLENDDDIEIDDNGNIIPPKKPQPKPLPQPKQPLQPKQPVQQVQVQTQQQQSSPALLQDLEERALVYKKNALYCGQIQHPDGTKYLKSYKLLEKATEELKAGNSIDVSILPPKIPVLVFNQSTSTPAKPSASGLSTSGRPTSTQPVASINKPQQQPKFDILSKESIENQERIQIWEIIEHDYEKKCHTLQTEALRLKDTDKMGALTMMRELKVTRGVLEQIVLNKNANPPVTPPSFHFEEKTKNTEIRFNDIKELEVEFTIGKVELEKAFGNVEVYITGEFPYPEQVQKFQSPGFQTTKEQWNYKTKFAIERKKSFQRVLEKKKLTLVFCSSRMLFLKSVIGKAEIKLLDLLTKCEISERVPILKESSKRETGGFIHVSLRMNRPLLTNEVKTTIEKVLVLDSPIALNPNNSQTQITTTTTTTTVASSSISTSNVTPQPPTTAVPKPQPPTVVKPQPTQPPQPTVAKPQPPQPQPTQTTTPTKPQQPPQQPQPTQTPPNNAEDEDIEDFESIDKIVSNNVMEGMIENLKAQIAAQGPKQELIDQKQALEMKLQILEVQVQAGMLSIEAYTQQINNAIESDKKLAVRLKAKGEVEKALKVMGRVKIMKAELEG</sequence>
<feature type="region of interest" description="Disordered" evidence="1">
    <location>
        <begin position="56"/>
        <end position="174"/>
    </location>
</feature>
<comment type="caution">
    <text evidence="2">The sequence shown here is derived from an EMBL/GenBank/DDBJ whole genome shotgun (WGS) entry which is preliminary data.</text>
</comment>
<dbReference type="InParanoid" id="A0A152A4L0"/>
<dbReference type="Proteomes" id="UP000076078">
    <property type="component" value="Unassembled WGS sequence"/>
</dbReference>
<protein>
    <recommendedName>
        <fullName evidence="4">C2 domain-containing protein</fullName>
    </recommendedName>
</protein>
<evidence type="ECO:0008006" key="4">
    <source>
        <dbReference type="Google" id="ProtNLM"/>
    </source>
</evidence>
<dbReference type="OrthoDB" id="19996at2759"/>
<dbReference type="PANTHER" id="PTHR13076">
    <property type="entry name" value="COILED-COIL AND C2 DOMAIN-CONTAINING PROTEIN 1-LIKE"/>
    <property type="match status" value="1"/>
</dbReference>
<feature type="region of interest" description="Disordered" evidence="1">
    <location>
        <begin position="245"/>
        <end position="275"/>
    </location>
</feature>
<dbReference type="FunCoup" id="A0A152A4L0">
    <property type="interactions" value="43"/>
</dbReference>
<keyword evidence="3" id="KW-1185">Reference proteome</keyword>
<dbReference type="InterPro" id="IPR039725">
    <property type="entry name" value="CC2D1A/B"/>
</dbReference>
<dbReference type="InterPro" id="IPR035892">
    <property type="entry name" value="C2_domain_sf"/>
</dbReference>
<evidence type="ECO:0000256" key="1">
    <source>
        <dbReference type="SAM" id="MobiDB-lite"/>
    </source>
</evidence>
<dbReference type="PANTHER" id="PTHR13076:SF9">
    <property type="entry name" value="COILED-COIL AND C2 DOMAIN-CONTAINING PROTEIN 1-LIKE"/>
    <property type="match status" value="1"/>
</dbReference>
<dbReference type="STRING" id="361077.A0A152A4L0"/>
<dbReference type="OMA" id="PPLHYEQ"/>
<feature type="region of interest" description="Disordered" evidence="1">
    <location>
        <begin position="527"/>
        <end position="624"/>
    </location>
</feature>
<feature type="compositionally biased region" description="Low complexity" evidence="1">
    <location>
        <begin position="77"/>
        <end position="98"/>
    </location>
</feature>
<evidence type="ECO:0000313" key="2">
    <source>
        <dbReference type="EMBL" id="KYR01169.1"/>
    </source>
</evidence>
<accession>A0A152A4L0</accession>
<name>A0A152A4L0_TIELA</name>
<evidence type="ECO:0000313" key="3">
    <source>
        <dbReference type="Proteomes" id="UP000076078"/>
    </source>
</evidence>
<proteinExistence type="predicted"/>
<feature type="compositionally biased region" description="Pro residues" evidence="1">
    <location>
        <begin position="140"/>
        <end position="154"/>
    </location>
</feature>
<dbReference type="Gene3D" id="2.60.40.150">
    <property type="entry name" value="C2 domain"/>
    <property type="match status" value="1"/>
</dbReference>